<dbReference type="CDD" id="cd06225">
    <property type="entry name" value="HAMP"/>
    <property type="match status" value="1"/>
</dbReference>
<dbReference type="PANTHER" id="PTHR43711">
    <property type="entry name" value="TWO-COMPONENT HISTIDINE KINASE"/>
    <property type="match status" value="1"/>
</dbReference>
<dbReference type="RefSeq" id="WP_109873732.1">
    <property type="nucleotide sequence ID" value="NZ_QGNA01000009.1"/>
</dbReference>
<dbReference type="CDD" id="cd00082">
    <property type="entry name" value="HisKA"/>
    <property type="match status" value="1"/>
</dbReference>
<protein>
    <recommendedName>
        <fullName evidence="3">histidine kinase</fullName>
        <ecNumber evidence="3">2.7.13.3</ecNumber>
    </recommendedName>
</protein>
<dbReference type="Pfam" id="PF00512">
    <property type="entry name" value="HisKA"/>
    <property type="match status" value="1"/>
</dbReference>
<evidence type="ECO:0000256" key="3">
    <source>
        <dbReference type="ARBA" id="ARBA00012438"/>
    </source>
</evidence>
<keyword evidence="4" id="KW-0597">Phosphoprotein</keyword>
<dbReference type="OrthoDB" id="9801651at2"/>
<evidence type="ECO:0000256" key="4">
    <source>
        <dbReference type="ARBA" id="ARBA00022553"/>
    </source>
</evidence>
<evidence type="ECO:0000256" key="6">
    <source>
        <dbReference type="ARBA" id="ARBA00022777"/>
    </source>
</evidence>
<dbReference type="Gene3D" id="3.30.565.10">
    <property type="entry name" value="Histidine kinase-like ATPase, C-terminal domain"/>
    <property type="match status" value="1"/>
</dbReference>
<dbReference type="EC" id="2.7.13.3" evidence="3"/>
<dbReference type="SMART" id="SM00388">
    <property type="entry name" value="HisKA"/>
    <property type="match status" value="1"/>
</dbReference>
<dbReference type="PROSITE" id="PS51257">
    <property type="entry name" value="PROKAR_LIPOPROTEIN"/>
    <property type="match status" value="1"/>
</dbReference>
<dbReference type="InterPro" id="IPR036890">
    <property type="entry name" value="HATPase_C_sf"/>
</dbReference>
<comment type="caution">
    <text evidence="12">The sequence shown here is derived from an EMBL/GenBank/DDBJ whole genome shotgun (WGS) entry which is preliminary data.</text>
</comment>
<keyword evidence="7" id="KW-0902">Two-component regulatory system</keyword>
<dbReference type="InterPro" id="IPR003660">
    <property type="entry name" value="HAMP_dom"/>
</dbReference>
<keyword evidence="6" id="KW-0418">Kinase</keyword>
<dbReference type="InterPro" id="IPR004358">
    <property type="entry name" value="Sig_transdc_His_kin-like_C"/>
</dbReference>
<reference evidence="13" key="1">
    <citation type="submission" date="2018-05" db="EMBL/GenBank/DDBJ databases">
        <authorList>
            <person name="Du Z."/>
            <person name="Wang X."/>
        </authorList>
    </citation>
    <scope>NUCLEOTIDE SEQUENCE [LARGE SCALE GENOMIC DNA]</scope>
    <source>
        <strain evidence="13">CQN31</strain>
    </source>
</reference>
<dbReference type="SMART" id="SM00304">
    <property type="entry name" value="HAMP"/>
    <property type="match status" value="1"/>
</dbReference>
<dbReference type="CDD" id="cd00075">
    <property type="entry name" value="HATPase"/>
    <property type="match status" value="1"/>
</dbReference>
<accession>A0A317F4I1</accession>
<evidence type="ECO:0000256" key="7">
    <source>
        <dbReference type="ARBA" id="ARBA00023012"/>
    </source>
</evidence>
<evidence type="ECO:0000259" key="11">
    <source>
        <dbReference type="PROSITE" id="PS50885"/>
    </source>
</evidence>
<dbReference type="FunFam" id="1.10.287.130:FF:000001">
    <property type="entry name" value="Two-component sensor histidine kinase"/>
    <property type="match status" value="1"/>
</dbReference>
<dbReference type="InterPro" id="IPR005467">
    <property type="entry name" value="His_kinase_dom"/>
</dbReference>
<dbReference type="Gene3D" id="1.10.287.130">
    <property type="match status" value="1"/>
</dbReference>
<feature type="domain" description="HAMP" evidence="11">
    <location>
        <begin position="212"/>
        <end position="265"/>
    </location>
</feature>
<gene>
    <name evidence="12" type="ORF">DFH01_27480</name>
</gene>
<dbReference type="FunFam" id="3.30.565.10:FF:000006">
    <property type="entry name" value="Sensor histidine kinase WalK"/>
    <property type="match status" value="1"/>
</dbReference>
<organism evidence="12 13">
    <name type="scientific">Falsiroseomonas bella</name>
    <dbReference type="NCBI Taxonomy" id="2184016"/>
    <lineage>
        <taxon>Bacteria</taxon>
        <taxon>Pseudomonadati</taxon>
        <taxon>Pseudomonadota</taxon>
        <taxon>Alphaproteobacteria</taxon>
        <taxon>Acetobacterales</taxon>
        <taxon>Roseomonadaceae</taxon>
        <taxon>Falsiroseomonas</taxon>
    </lineage>
</organism>
<name>A0A317F4I1_9PROT</name>
<keyword evidence="9" id="KW-0812">Transmembrane</keyword>
<comment type="catalytic activity">
    <reaction evidence="1">
        <text>ATP + protein L-histidine = ADP + protein N-phospho-L-histidine.</text>
        <dbReference type="EC" id="2.7.13.3"/>
    </reaction>
</comment>
<feature type="domain" description="Histidine kinase" evidence="10">
    <location>
        <begin position="305"/>
        <end position="523"/>
    </location>
</feature>
<dbReference type="Pfam" id="PF02518">
    <property type="entry name" value="HATPase_c"/>
    <property type="match status" value="1"/>
</dbReference>
<dbReference type="PROSITE" id="PS50885">
    <property type="entry name" value="HAMP"/>
    <property type="match status" value="1"/>
</dbReference>
<dbReference type="SUPFAM" id="SSF47384">
    <property type="entry name" value="Homodimeric domain of signal transducing histidine kinase"/>
    <property type="match status" value="1"/>
</dbReference>
<evidence type="ECO:0000256" key="1">
    <source>
        <dbReference type="ARBA" id="ARBA00000085"/>
    </source>
</evidence>
<dbReference type="EMBL" id="QGNA01000009">
    <property type="protein sequence ID" value="PWS34071.1"/>
    <property type="molecule type" value="Genomic_DNA"/>
</dbReference>
<dbReference type="Proteomes" id="UP000245765">
    <property type="component" value="Unassembled WGS sequence"/>
</dbReference>
<evidence type="ECO:0000259" key="10">
    <source>
        <dbReference type="PROSITE" id="PS50109"/>
    </source>
</evidence>
<dbReference type="GO" id="GO:0016020">
    <property type="term" value="C:membrane"/>
    <property type="evidence" value="ECO:0007669"/>
    <property type="project" value="UniProtKB-SubCell"/>
</dbReference>
<dbReference type="SUPFAM" id="SSF55874">
    <property type="entry name" value="ATPase domain of HSP90 chaperone/DNA topoisomerase II/histidine kinase"/>
    <property type="match status" value="1"/>
</dbReference>
<dbReference type="Gene3D" id="6.10.340.10">
    <property type="match status" value="1"/>
</dbReference>
<comment type="subcellular location">
    <subcellularLocation>
        <location evidence="2">Membrane</location>
    </subcellularLocation>
</comment>
<dbReference type="AlphaFoldDB" id="A0A317F4I1"/>
<evidence type="ECO:0000313" key="13">
    <source>
        <dbReference type="Proteomes" id="UP000245765"/>
    </source>
</evidence>
<dbReference type="InterPro" id="IPR036097">
    <property type="entry name" value="HisK_dim/P_sf"/>
</dbReference>
<evidence type="ECO:0000256" key="2">
    <source>
        <dbReference type="ARBA" id="ARBA00004370"/>
    </source>
</evidence>
<dbReference type="PROSITE" id="PS50109">
    <property type="entry name" value="HIS_KIN"/>
    <property type="match status" value="1"/>
</dbReference>
<keyword evidence="8 9" id="KW-0472">Membrane</keyword>
<proteinExistence type="predicted"/>
<dbReference type="SUPFAM" id="SSF158472">
    <property type="entry name" value="HAMP domain-like"/>
    <property type="match status" value="1"/>
</dbReference>
<dbReference type="Pfam" id="PF00672">
    <property type="entry name" value="HAMP"/>
    <property type="match status" value="1"/>
</dbReference>
<feature type="transmembrane region" description="Helical" evidence="9">
    <location>
        <begin position="191"/>
        <end position="211"/>
    </location>
</feature>
<dbReference type="InterPro" id="IPR003661">
    <property type="entry name" value="HisK_dim/P_dom"/>
</dbReference>
<dbReference type="InterPro" id="IPR050736">
    <property type="entry name" value="Sensor_HK_Regulatory"/>
</dbReference>
<keyword evidence="13" id="KW-1185">Reference proteome</keyword>
<sequence>MFRPLLIGTFGAVLALTLACAGLAWWTASVAVFQMERTRHVHEVLHGHLHLESEADRLLQAATAAALGDEQLGFGPGHARATIRAQFANIRRHITAEIAMLPQNLAEREELDDLAALEQLSHGFVQRLEDAASLSAAGRMEEARAQLRIVVQGGLGTEFRNAVHAAVDREREDAIAAEREAERMTAAPARLARLMAALAVLVAVIAAAVLIRRLQRPLDQLAGAAEAVTGGDFSRRVTGVPTKGELGRVVRSFNTMLDEVARSRAALQSSHAALEQAVEARTAELAAANEALQRSDQARRRFLADASHELRTPLTVIRGEAEVALRGADKPVADYRHALGRVAEEAAHTARLVDDLLFVARSEAGEARSARHPVALDEVVQGAVSAARTLGAPRGIRVGSNALPRRVVVQGDADRLRQLVLILLDNAVRYSDAGGEVVVELQMLQEQVRLVVADDGIGIAPEDLERVFERFHRGADAAARHDGGSGLGLPLARAIARAHGGEVRLENRTGRGTVALVELPAAHPLQAVA</sequence>
<dbReference type="PRINTS" id="PR00344">
    <property type="entry name" value="BCTRLSENSOR"/>
</dbReference>
<evidence type="ECO:0000256" key="8">
    <source>
        <dbReference type="ARBA" id="ARBA00023136"/>
    </source>
</evidence>
<evidence type="ECO:0000313" key="12">
    <source>
        <dbReference type="EMBL" id="PWS34071.1"/>
    </source>
</evidence>
<dbReference type="GO" id="GO:0000155">
    <property type="term" value="F:phosphorelay sensor kinase activity"/>
    <property type="evidence" value="ECO:0007669"/>
    <property type="project" value="InterPro"/>
</dbReference>
<dbReference type="PANTHER" id="PTHR43711:SF28">
    <property type="entry name" value="SENSOR HISTIDINE KINASE YXDK"/>
    <property type="match status" value="1"/>
</dbReference>
<evidence type="ECO:0000256" key="9">
    <source>
        <dbReference type="SAM" id="Phobius"/>
    </source>
</evidence>
<keyword evidence="9" id="KW-1133">Transmembrane helix</keyword>
<evidence type="ECO:0000256" key="5">
    <source>
        <dbReference type="ARBA" id="ARBA00022679"/>
    </source>
</evidence>
<dbReference type="SMART" id="SM00387">
    <property type="entry name" value="HATPase_c"/>
    <property type="match status" value="1"/>
</dbReference>
<dbReference type="InterPro" id="IPR003594">
    <property type="entry name" value="HATPase_dom"/>
</dbReference>
<keyword evidence="5" id="KW-0808">Transferase</keyword>